<reference evidence="3 4" key="1">
    <citation type="submission" date="2017-10" db="EMBL/GenBank/DDBJ databases">
        <title>The draft genome sequence of Lewinella nigricans NBRC 102662.</title>
        <authorList>
            <person name="Wang K."/>
        </authorList>
    </citation>
    <scope>NUCLEOTIDE SEQUENCE [LARGE SCALE GENOMIC DNA]</scope>
    <source>
        <strain evidence="3 4">NBRC 102662</strain>
    </source>
</reference>
<keyword evidence="4" id="KW-1185">Reference proteome</keyword>
<keyword evidence="1" id="KW-0472">Membrane</keyword>
<dbReference type="Proteomes" id="UP000223913">
    <property type="component" value="Unassembled WGS sequence"/>
</dbReference>
<keyword evidence="1" id="KW-0812">Transmembrane</keyword>
<organism evidence="3 4">
    <name type="scientific">Flavilitoribacter nigricans (strain ATCC 23147 / DSM 23189 / NBRC 102662 / NCIMB 1420 / SS-2)</name>
    <name type="common">Lewinella nigricans</name>
    <dbReference type="NCBI Taxonomy" id="1122177"/>
    <lineage>
        <taxon>Bacteria</taxon>
        <taxon>Pseudomonadati</taxon>
        <taxon>Bacteroidota</taxon>
        <taxon>Saprospiria</taxon>
        <taxon>Saprospirales</taxon>
        <taxon>Lewinellaceae</taxon>
        <taxon>Flavilitoribacter</taxon>
    </lineage>
</organism>
<dbReference type="Gene3D" id="2.60.120.260">
    <property type="entry name" value="Galactose-binding domain-like"/>
    <property type="match status" value="1"/>
</dbReference>
<gene>
    <name evidence="3" type="ORF">CRP01_39485</name>
</gene>
<dbReference type="Gene3D" id="2.160.20.10">
    <property type="entry name" value="Single-stranded right-handed beta-helix, Pectin lyase-like"/>
    <property type="match status" value="1"/>
</dbReference>
<accession>A0A2D0MXM8</accession>
<evidence type="ECO:0000256" key="1">
    <source>
        <dbReference type="SAM" id="Phobius"/>
    </source>
</evidence>
<evidence type="ECO:0000259" key="2">
    <source>
        <dbReference type="Pfam" id="PF13229"/>
    </source>
</evidence>
<dbReference type="InterPro" id="IPR012334">
    <property type="entry name" value="Pectin_lyas_fold"/>
</dbReference>
<proteinExistence type="predicted"/>
<evidence type="ECO:0000313" key="4">
    <source>
        <dbReference type="Proteomes" id="UP000223913"/>
    </source>
</evidence>
<dbReference type="Pfam" id="PF13229">
    <property type="entry name" value="Beta_helix"/>
    <property type="match status" value="1"/>
</dbReference>
<dbReference type="InterPro" id="IPR039448">
    <property type="entry name" value="Beta_helix"/>
</dbReference>
<dbReference type="Pfam" id="PF08757">
    <property type="entry name" value="CotH"/>
    <property type="match status" value="1"/>
</dbReference>
<feature type="domain" description="Right handed beta helix" evidence="2">
    <location>
        <begin position="831"/>
        <end position="957"/>
    </location>
</feature>
<dbReference type="InterPro" id="IPR011050">
    <property type="entry name" value="Pectin_lyase_fold/virulence"/>
</dbReference>
<dbReference type="AlphaFoldDB" id="A0A2D0MXM8"/>
<evidence type="ECO:0000313" key="3">
    <source>
        <dbReference type="EMBL" id="PHN00967.1"/>
    </source>
</evidence>
<dbReference type="RefSeq" id="WP_099155622.1">
    <property type="nucleotide sequence ID" value="NZ_PDUD01000067.1"/>
</dbReference>
<dbReference type="EMBL" id="PDUD01000067">
    <property type="protein sequence ID" value="PHN00967.1"/>
    <property type="molecule type" value="Genomic_DNA"/>
</dbReference>
<comment type="caution">
    <text evidence="3">The sequence shown here is derived from an EMBL/GenBank/DDBJ whole genome shotgun (WGS) entry which is preliminary data.</text>
</comment>
<protein>
    <recommendedName>
        <fullName evidence="2">Right handed beta helix domain-containing protein</fullName>
    </recommendedName>
</protein>
<sequence>MILSQNRKRSKEFRSEFWLLGGLLALLLAGLLYILYNYRYEPVSLNPGESILCDAERVRGSHFVRDNYQFDNGNMQSSEAARSGWFSCRVPEGESAQYGFGYRLESSSPGEVYRVSVWRYKNILNEGKLAVNGTGPVGFYHESDEVMRLEDGWEKLSLTFHIPYGSEIEYVNIYVYTNGYQPVFFDDLEIERIDVWAEADFQPEVLDLEIGPGGREDLADKRREAIQRGILFSDSDDWVKARIRNGTEKIPVRLRLKGDWLDHLADDKWSFRVKVRDPYEWKHLKVFSLHTPAARYHLHEWVLHQLWEQEDILTTRYDFVELQVDGESRGIYAYEEHFTKQLVESRRRREGPILKFNEDGLWLAYQRELETNGFIMFGYTPSAAAWENADITAFEADDLAADTTQGPLLDQAKNLLADYFSGKLPAERVFDLDRLAAYYASCDALNAYHGVVWHNQRYYFNPITGLLEPIGFDGFGGPPADSYTFLGEGALNPQSLMSDNLFHRLAQDTAFTRRYIQRLYHYTDQTFFEPFLDSIRQKWTARREWLRMEFPSYEADLSDLRERTRFIHSMVLPYEGQSVKAVRLLANGKNIRLQNTHTLPVEVVGWSSEGSDQVQRLDAVLLLPGQMPRAYTSRLRADSLMDDFASLRFLEDRALREQRTPVFKTVALPSGAARIYYRPFGLDTLFSSVVVREAAAMTPDYAQLFKDNLLEEQPFYRIQDKFVTFFPGQHEVRRHIYIPAGYQVEIPAGTQLDLRDGAAFVSRSPVNAMGEQEAPVRIFSGDGSGNGFTVLNSGKASVFKNVDFSGLNTLSAGGWHLTGAVNFYESPVRFYRCRFAANHCEDALNVIRSEFQLEACRFEETFSDAFDSDFSKGEVRNCGFFRTGNDGLDVSGSIVNVFECQFDTNGDKGISVGEASDLTVFNSSFRNAPIALASKDESMLYVRNVTLEQCEQGFAAYQKKPEYGGATILVEGYKADQVKRLFVEGEGSRIRFDREALE</sequence>
<name>A0A2D0MXM8_FLAN2</name>
<keyword evidence="1" id="KW-1133">Transmembrane helix</keyword>
<dbReference type="InterPro" id="IPR014867">
    <property type="entry name" value="Spore_coat_CotH_CotH2/3/7"/>
</dbReference>
<dbReference type="OrthoDB" id="6198791at2"/>
<dbReference type="SUPFAM" id="SSF51126">
    <property type="entry name" value="Pectin lyase-like"/>
    <property type="match status" value="1"/>
</dbReference>
<feature type="transmembrane region" description="Helical" evidence="1">
    <location>
        <begin position="17"/>
        <end position="36"/>
    </location>
</feature>